<dbReference type="InterPro" id="IPR036774">
    <property type="entry name" value="ERV/ALR_sulphydryl_oxid_sf"/>
</dbReference>
<proteinExistence type="predicted"/>
<evidence type="ECO:0000256" key="3">
    <source>
        <dbReference type="ARBA" id="ARBA00022630"/>
    </source>
</evidence>
<evidence type="ECO:0000256" key="6">
    <source>
        <dbReference type="ARBA" id="ARBA00023157"/>
    </source>
</evidence>
<dbReference type="SUPFAM" id="SSF69000">
    <property type="entry name" value="FAD-dependent thiol oxidase"/>
    <property type="match status" value="1"/>
</dbReference>
<keyword evidence="4" id="KW-0274">FAD</keyword>
<dbReference type="GO" id="GO:0016972">
    <property type="term" value="F:thiol oxidase activity"/>
    <property type="evidence" value="ECO:0007669"/>
    <property type="project" value="UniProtKB-EC"/>
</dbReference>
<dbReference type="PROSITE" id="PS51324">
    <property type="entry name" value="ERV_ALR"/>
    <property type="match status" value="1"/>
</dbReference>
<evidence type="ECO:0000256" key="1">
    <source>
        <dbReference type="ARBA" id="ARBA00001974"/>
    </source>
</evidence>
<name>A0A6C0LM58_9ZZZZ</name>
<evidence type="ECO:0000313" key="8">
    <source>
        <dbReference type="EMBL" id="QHU31633.1"/>
    </source>
</evidence>
<dbReference type="AlphaFoldDB" id="A0A6C0LM58"/>
<sequence length="174" mass="19893">MADTLASPSLPKPGSKDSWGPKLWRVLHNLAWISDRTDVAFLWRKLLKTLAEIMPCPLCRSHLAEHLKNTIIVPNRNAHLFKGPDIRERIVHSIWALHNKVNERNGKLEFPRELMNALYADRIRSEIISETGRIIRDINAEWEPIVLQQISGAGFREWRNDTSMLMGLLSGGAN</sequence>
<dbReference type="EMBL" id="MN740532">
    <property type="protein sequence ID" value="QHU31633.1"/>
    <property type="molecule type" value="Genomic_DNA"/>
</dbReference>
<accession>A0A6C0LM58</accession>
<evidence type="ECO:0000259" key="7">
    <source>
        <dbReference type="PROSITE" id="PS51324"/>
    </source>
</evidence>
<protein>
    <recommendedName>
        <fullName evidence="2">thiol oxidase</fullName>
        <ecNumber evidence="2">1.8.3.2</ecNumber>
    </recommendedName>
</protein>
<dbReference type="Pfam" id="PF04777">
    <property type="entry name" value="Evr1_Alr"/>
    <property type="match status" value="1"/>
</dbReference>
<keyword evidence="6" id="KW-1015">Disulfide bond</keyword>
<evidence type="ECO:0000256" key="2">
    <source>
        <dbReference type="ARBA" id="ARBA00012512"/>
    </source>
</evidence>
<dbReference type="Gene3D" id="1.20.120.310">
    <property type="entry name" value="ERV/ALR sulfhydryl oxidase domain"/>
    <property type="match status" value="1"/>
</dbReference>
<organism evidence="8">
    <name type="scientific">viral metagenome</name>
    <dbReference type="NCBI Taxonomy" id="1070528"/>
    <lineage>
        <taxon>unclassified sequences</taxon>
        <taxon>metagenomes</taxon>
        <taxon>organismal metagenomes</taxon>
    </lineage>
</organism>
<comment type="cofactor">
    <cofactor evidence="1">
        <name>FAD</name>
        <dbReference type="ChEBI" id="CHEBI:57692"/>
    </cofactor>
</comment>
<dbReference type="EC" id="1.8.3.2" evidence="2"/>
<keyword evidence="3" id="KW-0285">Flavoprotein</keyword>
<evidence type="ECO:0000256" key="4">
    <source>
        <dbReference type="ARBA" id="ARBA00022827"/>
    </source>
</evidence>
<feature type="domain" description="ERV/ALR sulfhydryl oxidase" evidence="7">
    <location>
        <begin position="9"/>
        <end position="119"/>
    </location>
</feature>
<evidence type="ECO:0000256" key="5">
    <source>
        <dbReference type="ARBA" id="ARBA00023002"/>
    </source>
</evidence>
<dbReference type="InterPro" id="IPR017905">
    <property type="entry name" value="ERV/ALR_sulphydryl_oxidase"/>
</dbReference>
<reference evidence="8" key="1">
    <citation type="journal article" date="2020" name="Nature">
        <title>Giant virus diversity and host interactions through global metagenomics.</title>
        <authorList>
            <person name="Schulz F."/>
            <person name="Roux S."/>
            <person name="Paez-Espino D."/>
            <person name="Jungbluth S."/>
            <person name="Walsh D.A."/>
            <person name="Denef V.J."/>
            <person name="McMahon K.D."/>
            <person name="Konstantinidis K.T."/>
            <person name="Eloe-Fadrosh E.A."/>
            <person name="Kyrpides N.C."/>
            <person name="Woyke T."/>
        </authorList>
    </citation>
    <scope>NUCLEOTIDE SEQUENCE</scope>
    <source>
        <strain evidence="8">GVMAG-M-3300027963-41</strain>
    </source>
</reference>
<keyword evidence="5" id="KW-0560">Oxidoreductase</keyword>